<protein>
    <recommendedName>
        <fullName evidence="4">Ubiquitin-like protease family profile domain-containing protein</fullName>
    </recommendedName>
</protein>
<organism evidence="2 3">
    <name type="scientific">Apiospora phragmitis</name>
    <dbReference type="NCBI Taxonomy" id="2905665"/>
    <lineage>
        <taxon>Eukaryota</taxon>
        <taxon>Fungi</taxon>
        <taxon>Dikarya</taxon>
        <taxon>Ascomycota</taxon>
        <taxon>Pezizomycotina</taxon>
        <taxon>Sordariomycetes</taxon>
        <taxon>Xylariomycetidae</taxon>
        <taxon>Amphisphaeriales</taxon>
        <taxon>Apiosporaceae</taxon>
        <taxon>Apiospora</taxon>
    </lineage>
</organism>
<gene>
    <name evidence="2" type="ORF">PG994_004829</name>
</gene>
<feature type="compositionally biased region" description="Low complexity" evidence="1">
    <location>
        <begin position="548"/>
        <end position="558"/>
    </location>
</feature>
<accession>A0ABR1VRP5</accession>
<evidence type="ECO:0000313" key="3">
    <source>
        <dbReference type="Proteomes" id="UP001480595"/>
    </source>
</evidence>
<evidence type="ECO:0000313" key="2">
    <source>
        <dbReference type="EMBL" id="KAK8073930.1"/>
    </source>
</evidence>
<feature type="compositionally biased region" description="Low complexity" evidence="1">
    <location>
        <begin position="511"/>
        <end position="524"/>
    </location>
</feature>
<keyword evidence="3" id="KW-1185">Reference proteome</keyword>
<feature type="compositionally biased region" description="Acidic residues" evidence="1">
    <location>
        <begin position="442"/>
        <end position="454"/>
    </location>
</feature>
<feature type="compositionally biased region" description="Pro residues" evidence="1">
    <location>
        <begin position="72"/>
        <end position="85"/>
    </location>
</feature>
<dbReference type="EMBL" id="JAQQWL010000005">
    <property type="protein sequence ID" value="KAK8073930.1"/>
    <property type="molecule type" value="Genomic_DNA"/>
</dbReference>
<evidence type="ECO:0008006" key="4">
    <source>
        <dbReference type="Google" id="ProtNLM"/>
    </source>
</evidence>
<feature type="compositionally biased region" description="Low complexity" evidence="1">
    <location>
        <begin position="24"/>
        <end position="35"/>
    </location>
</feature>
<name>A0ABR1VRP5_9PEZI</name>
<comment type="caution">
    <text evidence="2">The sequence shown here is derived from an EMBL/GenBank/DDBJ whole genome shotgun (WGS) entry which is preliminary data.</text>
</comment>
<feature type="region of interest" description="Disordered" evidence="1">
    <location>
        <begin position="1"/>
        <end position="109"/>
    </location>
</feature>
<feature type="region of interest" description="Disordered" evidence="1">
    <location>
        <begin position="414"/>
        <end position="558"/>
    </location>
</feature>
<dbReference type="Proteomes" id="UP001480595">
    <property type="component" value="Unassembled WGS sequence"/>
</dbReference>
<feature type="compositionally biased region" description="Basic and acidic residues" evidence="1">
    <location>
        <begin position="455"/>
        <end position="474"/>
    </location>
</feature>
<dbReference type="RefSeq" id="XP_066718405.1">
    <property type="nucleotide sequence ID" value="XM_066856238.1"/>
</dbReference>
<evidence type="ECO:0000256" key="1">
    <source>
        <dbReference type="SAM" id="MobiDB-lite"/>
    </source>
</evidence>
<proteinExistence type="predicted"/>
<sequence length="558" mass="61167">MSFLGLSSPGDVGSSPANPIALVDTSSQDGDTSGSLPFDPLAPLRTRPVESAPANPESLPDYTSSQDGGGLAPPPPDPVGSPPANPVAVSDTASEDGGGNTGGQSNNRDQELKLGLVLCSESDRYQHISTVPSDTTGIALPHPAAAGNINSLHSLQANINVLITAMRTLRERIVPQDMRDANMVYLANWEEEAHFEFGHGQSEENQALSTQKHRDLLEEITIGNGGRIGGNRQMAQIRQHAWSVLTVNYDGNHWTTVIIALSDLMIGGSSIGYYNRVERLSVLEGLDPTGGRGIANDVYGRFEALLRRAGLEFPSDIPTDWRRPVWVPTQHDADSCGVRAYVNIKTFMRRLNHRLFDPMPGWFNYELERWEMIGSNAAAVVRACDYHARVAVEIVQQHQDGLDAKEALNLPDRGALENDAWPDKEQKKVLNPSPQVAPEPETVVDPDDDPEETPPEIRPEDRPENQPNARKADSAFKPPLVPTLVFPIPKVHLRGSKRRFQDFQDITQDGSGPSSSRNNEPNNPFARRQNRNAGVYFVRPAQKKAKTTKNNNNPPSKK</sequence>
<dbReference type="GeneID" id="92089301"/>
<reference evidence="2 3" key="1">
    <citation type="submission" date="2023-01" db="EMBL/GenBank/DDBJ databases">
        <title>Analysis of 21 Apiospora genomes using comparative genomics revels a genus with tremendous synthesis potential of carbohydrate active enzymes and secondary metabolites.</title>
        <authorList>
            <person name="Sorensen T."/>
        </authorList>
    </citation>
    <scope>NUCLEOTIDE SEQUENCE [LARGE SCALE GENOMIC DNA]</scope>
    <source>
        <strain evidence="2 3">CBS 135458</strain>
    </source>
</reference>